<dbReference type="GO" id="GO:0016020">
    <property type="term" value="C:membrane"/>
    <property type="evidence" value="ECO:0007669"/>
    <property type="project" value="InterPro"/>
</dbReference>
<protein>
    <recommendedName>
        <fullName evidence="2">histidine kinase</fullName>
        <ecNumber evidence="2">2.7.13.3</ecNumber>
    </recommendedName>
</protein>
<keyword evidence="5" id="KW-0547">Nucleotide-binding</keyword>
<comment type="catalytic activity">
    <reaction evidence="1">
        <text>ATP + protein L-histidine = ADP + protein N-phospho-L-histidine.</text>
        <dbReference type="EC" id="2.7.13.3"/>
    </reaction>
</comment>
<evidence type="ECO:0000256" key="9">
    <source>
        <dbReference type="SAM" id="Phobius"/>
    </source>
</evidence>
<dbReference type="GO" id="GO:0046983">
    <property type="term" value="F:protein dimerization activity"/>
    <property type="evidence" value="ECO:0007669"/>
    <property type="project" value="InterPro"/>
</dbReference>
<dbReference type="InterPro" id="IPR011712">
    <property type="entry name" value="Sig_transdc_His_kin_sub3_dim/P"/>
</dbReference>
<proteinExistence type="predicted"/>
<dbReference type="KEGG" id="mlz:F6J85_06535"/>
<keyword evidence="4" id="KW-0808">Transferase</keyword>
<evidence type="ECO:0000256" key="4">
    <source>
        <dbReference type="ARBA" id="ARBA00022679"/>
    </source>
</evidence>
<dbReference type="Gene3D" id="3.30.565.10">
    <property type="entry name" value="Histidine kinase-like ATPase, C-terminal domain"/>
    <property type="match status" value="1"/>
</dbReference>
<dbReference type="RefSeq" id="WP_150924329.1">
    <property type="nucleotide sequence ID" value="NZ_CP044232.1"/>
</dbReference>
<gene>
    <name evidence="11" type="ORF">F6J85_06535</name>
</gene>
<dbReference type="InterPro" id="IPR036890">
    <property type="entry name" value="HATPase_C_sf"/>
</dbReference>
<dbReference type="PANTHER" id="PTHR24421:SF10">
    <property type="entry name" value="NITRATE_NITRITE SENSOR PROTEIN NARQ"/>
    <property type="match status" value="1"/>
</dbReference>
<keyword evidence="12" id="KW-1185">Reference proteome</keyword>
<feature type="domain" description="Signal transduction histidine kinase subgroup 3 dimerisation and phosphoacceptor" evidence="10">
    <location>
        <begin position="196"/>
        <end position="261"/>
    </location>
</feature>
<dbReference type="CDD" id="cd16917">
    <property type="entry name" value="HATPase_UhpB-NarQ-NarX-like"/>
    <property type="match status" value="1"/>
</dbReference>
<dbReference type="EC" id="2.7.13.3" evidence="2"/>
<name>A0A5J6L2P8_9MICO</name>
<dbReference type="GO" id="GO:0005524">
    <property type="term" value="F:ATP binding"/>
    <property type="evidence" value="ECO:0007669"/>
    <property type="project" value="UniProtKB-KW"/>
</dbReference>
<evidence type="ECO:0000259" key="10">
    <source>
        <dbReference type="Pfam" id="PF07730"/>
    </source>
</evidence>
<dbReference type="SUPFAM" id="SSF55874">
    <property type="entry name" value="ATPase domain of HSP90 chaperone/DNA topoisomerase II/histidine kinase"/>
    <property type="match status" value="1"/>
</dbReference>
<feature type="transmembrane region" description="Helical" evidence="9">
    <location>
        <begin position="12"/>
        <end position="33"/>
    </location>
</feature>
<keyword evidence="9" id="KW-0472">Membrane</keyword>
<evidence type="ECO:0000256" key="3">
    <source>
        <dbReference type="ARBA" id="ARBA00022553"/>
    </source>
</evidence>
<evidence type="ECO:0000256" key="2">
    <source>
        <dbReference type="ARBA" id="ARBA00012438"/>
    </source>
</evidence>
<evidence type="ECO:0000313" key="11">
    <source>
        <dbReference type="EMBL" id="QEW02794.1"/>
    </source>
</evidence>
<keyword evidence="9" id="KW-0812">Transmembrane</keyword>
<dbReference type="GO" id="GO:0000155">
    <property type="term" value="F:phosphorelay sensor kinase activity"/>
    <property type="evidence" value="ECO:0007669"/>
    <property type="project" value="InterPro"/>
</dbReference>
<organism evidence="11 12">
    <name type="scientific">Microbacterium lushaniae</name>
    <dbReference type="NCBI Taxonomy" id="2614639"/>
    <lineage>
        <taxon>Bacteria</taxon>
        <taxon>Bacillati</taxon>
        <taxon>Actinomycetota</taxon>
        <taxon>Actinomycetes</taxon>
        <taxon>Micrococcales</taxon>
        <taxon>Microbacteriaceae</taxon>
        <taxon>Microbacterium</taxon>
    </lineage>
</organism>
<evidence type="ECO:0000256" key="1">
    <source>
        <dbReference type="ARBA" id="ARBA00000085"/>
    </source>
</evidence>
<dbReference type="InterPro" id="IPR050482">
    <property type="entry name" value="Sensor_HK_TwoCompSys"/>
</dbReference>
<dbReference type="EMBL" id="CP044232">
    <property type="protein sequence ID" value="QEW02794.1"/>
    <property type="molecule type" value="Genomic_DNA"/>
</dbReference>
<dbReference type="Gene3D" id="1.20.5.1930">
    <property type="match status" value="1"/>
</dbReference>
<reference evidence="12" key="1">
    <citation type="submission" date="2019-09" db="EMBL/GenBank/DDBJ databases">
        <title>Mumia zhuanghuii sp. nov. isolated from the intestinal contents of plateau pika (Ochotona curzoniae) in the Qinghai-Tibet plateau of China.</title>
        <authorList>
            <person name="Tian Z."/>
        </authorList>
    </citation>
    <scope>NUCLEOTIDE SEQUENCE [LARGE SCALE GENOMIC DNA]</scope>
    <source>
        <strain evidence="12">L-031</strain>
    </source>
</reference>
<evidence type="ECO:0000256" key="5">
    <source>
        <dbReference type="ARBA" id="ARBA00022741"/>
    </source>
</evidence>
<dbReference type="AlphaFoldDB" id="A0A5J6L2P8"/>
<evidence type="ECO:0000256" key="7">
    <source>
        <dbReference type="ARBA" id="ARBA00022840"/>
    </source>
</evidence>
<keyword evidence="3" id="KW-0597">Phosphoprotein</keyword>
<keyword evidence="7" id="KW-0067">ATP-binding</keyword>
<dbReference type="PANTHER" id="PTHR24421">
    <property type="entry name" value="NITRATE/NITRITE SENSOR PROTEIN NARX-RELATED"/>
    <property type="match status" value="1"/>
</dbReference>
<evidence type="ECO:0000256" key="6">
    <source>
        <dbReference type="ARBA" id="ARBA00022777"/>
    </source>
</evidence>
<dbReference type="Pfam" id="PF07730">
    <property type="entry name" value="HisKA_3"/>
    <property type="match status" value="1"/>
</dbReference>
<sequence>MSVATAPAAPASRVRAAVAPVLTAAVAVGYVGIDLTGVDDPVLSPLPPLGHAALVMLQAVALLWRERAPRTVLGIVVALDLVILATSGGQLGIGALAVLIAVYAVWRRGTPGATAALVCAAVATIVVSATAMAVAGLPVLAIAVAAAARVIVLYVLPVGAAEYVRNRARLAVAERERAALLERGRREATARALRAERTALARELHDIAGHHLSGIIVTAQAASALAATDPARTRDLLGSVQEEARTALADLRRTVGLLRDEGTDGDGSHAPAAAPSLARVPELVGQARTAGRRVELLMDDALPTLSPLADAAVYRMVQESLANVAHHAPGAASVVRIESTGGMLRVVVGNDRPPAPPPARRRTDGYGLAGMRERADLIGAQLTTGAEPDGGWCNELVVTVAEEKAEGRA</sequence>
<accession>A0A5J6L2P8</accession>
<keyword evidence="6 11" id="KW-0418">Kinase</keyword>
<keyword evidence="8" id="KW-0902">Two-component regulatory system</keyword>
<evidence type="ECO:0000256" key="8">
    <source>
        <dbReference type="ARBA" id="ARBA00023012"/>
    </source>
</evidence>
<feature type="transmembrane region" description="Helical" evidence="9">
    <location>
        <begin position="76"/>
        <end position="106"/>
    </location>
</feature>
<feature type="transmembrane region" description="Helical" evidence="9">
    <location>
        <begin position="112"/>
        <end position="132"/>
    </location>
</feature>
<dbReference type="Proteomes" id="UP000325516">
    <property type="component" value="Chromosome"/>
</dbReference>
<keyword evidence="9" id="KW-1133">Transmembrane helix</keyword>
<evidence type="ECO:0000313" key="12">
    <source>
        <dbReference type="Proteomes" id="UP000325516"/>
    </source>
</evidence>
<feature type="transmembrane region" description="Helical" evidence="9">
    <location>
        <begin position="139"/>
        <end position="160"/>
    </location>
</feature>